<evidence type="ECO:0000313" key="3">
    <source>
        <dbReference type="EMBL" id="UUI75293.1"/>
    </source>
</evidence>
<dbReference type="EMBL" id="CP101988">
    <property type="protein sequence ID" value="UUI75293.1"/>
    <property type="molecule type" value="Genomic_DNA"/>
</dbReference>
<evidence type="ECO:0008006" key="5">
    <source>
        <dbReference type="Google" id="ProtNLM"/>
    </source>
</evidence>
<feature type="transmembrane region" description="Helical" evidence="2">
    <location>
        <begin position="51"/>
        <end position="69"/>
    </location>
</feature>
<keyword evidence="2" id="KW-1133">Transmembrane helix</keyword>
<name>A0ABY5L3X8_9CELL</name>
<keyword evidence="2" id="KW-0812">Transmembrane</keyword>
<evidence type="ECO:0000256" key="1">
    <source>
        <dbReference type="SAM" id="Coils"/>
    </source>
</evidence>
<evidence type="ECO:0000313" key="4">
    <source>
        <dbReference type="Proteomes" id="UP001316189"/>
    </source>
</evidence>
<dbReference type="RefSeq" id="WP_227568629.1">
    <property type="nucleotide sequence ID" value="NZ_CP101988.1"/>
</dbReference>
<gene>
    <name evidence="3" type="ORF">NP064_16270</name>
</gene>
<keyword evidence="2" id="KW-0472">Membrane</keyword>
<accession>A0ABY5L3X8</accession>
<protein>
    <recommendedName>
        <fullName evidence="5">Aminopeptidase</fullName>
    </recommendedName>
</protein>
<reference evidence="3 4" key="1">
    <citation type="submission" date="2022-07" db="EMBL/GenBank/DDBJ databases">
        <title>Novel species in genus cellulomonas.</title>
        <authorList>
            <person name="Ye L."/>
        </authorList>
    </citation>
    <scope>NUCLEOTIDE SEQUENCE [LARGE SCALE GENOMIC DNA]</scope>
    <source>
        <strain evidence="4">zg-Y338</strain>
    </source>
</reference>
<organism evidence="3 4">
    <name type="scientific">Cellulomonas chengniuliangii</name>
    <dbReference type="NCBI Taxonomy" id="2968084"/>
    <lineage>
        <taxon>Bacteria</taxon>
        <taxon>Bacillati</taxon>
        <taxon>Actinomycetota</taxon>
        <taxon>Actinomycetes</taxon>
        <taxon>Micrococcales</taxon>
        <taxon>Cellulomonadaceae</taxon>
        <taxon>Cellulomonas</taxon>
    </lineage>
</organism>
<keyword evidence="1" id="KW-0175">Coiled coil</keyword>
<keyword evidence="4" id="KW-1185">Reference proteome</keyword>
<proteinExistence type="predicted"/>
<evidence type="ECO:0000256" key="2">
    <source>
        <dbReference type="SAM" id="Phobius"/>
    </source>
</evidence>
<feature type="coiled-coil region" evidence="1">
    <location>
        <begin position="276"/>
        <end position="303"/>
    </location>
</feature>
<dbReference type="Proteomes" id="UP001316189">
    <property type="component" value="Chromosome"/>
</dbReference>
<sequence>MPPAPDDLPRSPSGRVPQWVVDDAAGVHVDPLGWRAAPSPPPQRPRRRWRALGPVILIGMAVLGGAWWANGSLGLPEGLGSLLGQTPGVEQQAPVEPSPDAIAFADEAYLSDEGRRLFYDTRPEFLGAAGFAGRCVDQGVPRVRADGAVGCYSGAANTIVMYVPADPRLRGFAVETAAHETLHAAWARLAEAERADLTGLLEAEMARMPADATIHEQVAASVGERPENRATELFAYIGTQVWRDGGLDPTLEAVYGRFITDRAALVAVHSGWQSMLDGMAADIQAASQALAEQEAAAAQDRAQHTADAEGVEAYRQQYEAKRAEVAGMPAEQRERLRLSWVWWDGTDLPMAAADTTLAKAAALLARDDAELPARDAAIRAAEDAAAAERVRVQALVDDLNALQRQLDPASLAG</sequence>